<evidence type="ECO:0000313" key="1">
    <source>
        <dbReference type="EMBL" id="PJE63071.1"/>
    </source>
</evidence>
<proteinExistence type="predicted"/>
<protein>
    <recommendedName>
        <fullName evidence="3">Methyltransferase type 11 domain-containing protein</fullName>
    </recommendedName>
</protein>
<name>A0A2M8KT37_9BACT</name>
<sequence>MMFRSLFQKIVRQRSQVVVNRIFPFLKDSKKILDIGSGTGDVAFLLGEHGKDVTPVDVSDFHGPRLVKTTIYDGRNLPFPNNSFDTAMLLIVMHHTPNPEIVFDEASRVAKELVIIETSYTTPINRWFTIVSDALGNLRLEAFWSSYKSDDQWKELFAKKKFEIVKTQKYNDRNFGLPFLHIAYYLRRK</sequence>
<dbReference type="AlphaFoldDB" id="A0A2M8KT37"/>
<reference evidence="2" key="1">
    <citation type="submission" date="2017-09" db="EMBL/GenBank/DDBJ databases">
        <title>Depth-based differentiation of microbial function through sediment-hosted aquifers and enrichment of novel symbionts in the deep terrestrial subsurface.</title>
        <authorList>
            <person name="Probst A.J."/>
            <person name="Ladd B."/>
            <person name="Jarett J.K."/>
            <person name="Geller-Mcgrath D.E."/>
            <person name="Sieber C.M.K."/>
            <person name="Emerson J.B."/>
            <person name="Anantharaman K."/>
            <person name="Thomas B.C."/>
            <person name="Malmstrom R."/>
            <person name="Stieglmeier M."/>
            <person name="Klingl A."/>
            <person name="Woyke T."/>
            <person name="Ryan C.M."/>
            <person name="Banfield J.F."/>
        </authorList>
    </citation>
    <scope>NUCLEOTIDE SEQUENCE [LARGE SCALE GENOMIC DNA]</scope>
</reference>
<dbReference type="EMBL" id="PFED01000061">
    <property type="protein sequence ID" value="PJE63071.1"/>
    <property type="molecule type" value="Genomic_DNA"/>
</dbReference>
<organism evidence="1 2">
    <name type="scientific">Candidatus Roizmanbacteria bacterium CG10_big_fil_rev_8_21_14_0_10_39_6</name>
    <dbReference type="NCBI Taxonomy" id="1974853"/>
    <lineage>
        <taxon>Bacteria</taxon>
        <taxon>Candidatus Roizmaniibacteriota</taxon>
    </lineage>
</organism>
<dbReference type="InterPro" id="IPR029063">
    <property type="entry name" value="SAM-dependent_MTases_sf"/>
</dbReference>
<gene>
    <name evidence="1" type="ORF">COU88_01510</name>
</gene>
<comment type="caution">
    <text evidence="1">The sequence shown here is derived from an EMBL/GenBank/DDBJ whole genome shotgun (WGS) entry which is preliminary data.</text>
</comment>
<dbReference type="PANTHER" id="PTHR43591">
    <property type="entry name" value="METHYLTRANSFERASE"/>
    <property type="match status" value="1"/>
</dbReference>
<accession>A0A2M8KT37</accession>
<dbReference type="Pfam" id="PF13489">
    <property type="entry name" value="Methyltransf_23"/>
    <property type="match status" value="1"/>
</dbReference>
<dbReference type="Proteomes" id="UP000229554">
    <property type="component" value="Unassembled WGS sequence"/>
</dbReference>
<evidence type="ECO:0000313" key="2">
    <source>
        <dbReference type="Proteomes" id="UP000229554"/>
    </source>
</evidence>
<dbReference type="CDD" id="cd02440">
    <property type="entry name" value="AdoMet_MTases"/>
    <property type="match status" value="1"/>
</dbReference>
<dbReference type="Gene3D" id="3.40.50.150">
    <property type="entry name" value="Vaccinia Virus protein VP39"/>
    <property type="match status" value="1"/>
</dbReference>
<dbReference type="SUPFAM" id="SSF53335">
    <property type="entry name" value="S-adenosyl-L-methionine-dependent methyltransferases"/>
    <property type="match status" value="1"/>
</dbReference>
<evidence type="ECO:0008006" key="3">
    <source>
        <dbReference type="Google" id="ProtNLM"/>
    </source>
</evidence>